<proteinExistence type="predicted"/>
<dbReference type="InterPro" id="IPR020821">
    <property type="entry name" value="ENPP1-3/EXOG-like_nuc-like"/>
</dbReference>
<dbReference type="PANTHER" id="PTHR21472:SF26">
    <property type="entry name" value="ENDONUCLEASE DOMAIN CONTAINING 1"/>
    <property type="match status" value="1"/>
</dbReference>
<dbReference type="Pfam" id="PF01223">
    <property type="entry name" value="Endonuclease_NS"/>
    <property type="match status" value="1"/>
</dbReference>
<dbReference type="SUPFAM" id="SSF54060">
    <property type="entry name" value="His-Me finger endonucleases"/>
    <property type="match status" value="1"/>
</dbReference>
<dbReference type="PANTHER" id="PTHR21472">
    <property type="entry name" value="ENDONUCLEASE DOMAIN-CONTAINING 1 PROTEIN ENDOD1"/>
    <property type="match status" value="1"/>
</dbReference>
<comment type="caution">
    <text evidence="3">The sequence shown here is derived from an EMBL/GenBank/DDBJ whole genome shotgun (WGS) entry which is preliminary data.</text>
</comment>
<dbReference type="InterPro" id="IPR044925">
    <property type="entry name" value="His-Me_finger_sf"/>
</dbReference>
<feature type="non-terminal residue" evidence="3">
    <location>
        <position position="1"/>
    </location>
</feature>
<dbReference type="EMBL" id="JAAWVO010065167">
    <property type="protein sequence ID" value="MBN3323435.1"/>
    <property type="molecule type" value="Genomic_DNA"/>
</dbReference>
<dbReference type="GO" id="GO:0016787">
    <property type="term" value="F:hydrolase activity"/>
    <property type="evidence" value="ECO:0007669"/>
    <property type="project" value="InterPro"/>
</dbReference>
<feature type="domain" description="ENPP1-3/EXOG-like endonuclease/phosphodiesterase" evidence="1">
    <location>
        <begin position="1"/>
        <end position="155"/>
    </location>
</feature>
<feature type="non-terminal residue" evidence="3">
    <location>
        <position position="165"/>
    </location>
</feature>
<evidence type="ECO:0000313" key="3">
    <source>
        <dbReference type="EMBL" id="MBN3323435.1"/>
    </source>
</evidence>
<dbReference type="SMART" id="SM00892">
    <property type="entry name" value="Endonuclease_NS"/>
    <property type="match status" value="1"/>
</dbReference>
<sequence length="165" mass="18423">MVEENINIEIHHQSSNRDYMDTLYTKGHLNPVSHNLGDGQTATCTYTNAVPQLAHFNNVVWGAHEQDLQAELLQHCPDPNIRYVLVGAVPSENTTIGREVNVPKQIWSAFCCARRDKHVETGFRSGAFIAPNRNDNNVRVERITVQDLQTKLGGGIQVFADQCGI</sequence>
<evidence type="ECO:0000259" key="2">
    <source>
        <dbReference type="SMART" id="SM00892"/>
    </source>
</evidence>
<dbReference type="InterPro" id="IPR039015">
    <property type="entry name" value="ENDOD1"/>
</dbReference>
<dbReference type="InterPro" id="IPR001604">
    <property type="entry name" value="Endo_G_ENPP1-like_dom"/>
</dbReference>
<dbReference type="Proteomes" id="UP000736164">
    <property type="component" value="Unassembled WGS sequence"/>
</dbReference>
<dbReference type="Gene3D" id="3.40.570.10">
    <property type="entry name" value="Extracellular Endonuclease, subunit A"/>
    <property type="match status" value="1"/>
</dbReference>
<organism evidence="3 4">
    <name type="scientific">Atractosteus spatula</name>
    <name type="common">Alligator gar</name>
    <name type="synonym">Lepisosteus spatula</name>
    <dbReference type="NCBI Taxonomy" id="7917"/>
    <lineage>
        <taxon>Eukaryota</taxon>
        <taxon>Metazoa</taxon>
        <taxon>Chordata</taxon>
        <taxon>Craniata</taxon>
        <taxon>Vertebrata</taxon>
        <taxon>Euteleostomi</taxon>
        <taxon>Actinopterygii</taxon>
        <taxon>Neopterygii</taxon>
        <taxon>Holostei</taxon>
        <taxon>Semionotiformes</taxon>
        <taxon>Lepisosteidae</taxon>
        <taxon>Atractosteus</taxon>
    </lineage>
</organism>
<dbReference type="GO" id="GO:0003676">
    <property type="term" value="F:nucleic acid binding"/>
    <property type="evidence" value="ECO:0007669"/>
    <property type="project" value="InterPro"/>
</dbReference>
<accession>A0A8J7P1C7</accession>
<gene>
    <name evidence="3" type="primary">Endod1_0</name>
    <name evidence="3" type="ORF">GTO95_0000158</name>
</gene>
<dbReference type="GO" id="GO:0046872">
    <property type="term" value="F:metal ion binding"/>
    <property type="evidence" value="ECO:0007669"/>
    <property type="project" value="InterPro"/>
</dbReference>
<protein>
    <submittedName>
        <fullName evidence="3">ENDD1 protein</fullName>
    </submittedName>
</protein>
<evidence type="ECO:0000259" key="1">
    <source>
        <dbReference type="SMART" id="SM00477"/>
    </source>
</evidence>
<reference evidence="3" key="1">
    <citation type="journal article" date="2021" name="Cell">
        <title>Tracing the genetic footprints of vertebrate landing in non-teleost ray-finned fishes.</title>
        <authorList>
            <person name="Bi X."/>
            <person name="Wang K."/>
            <person name="Yang L."/>
            <person name="Pan H."/>
            <person name="Jiang H."/>
            <person name="Wei Q."/>
            <person name="Fang M."/>
            <person name="Yu H."/>
            <person name="Zhu C."/>
            <person name="Cai Y."/>
            <person name="He Y."/>
            <person name="Gan X."/>
            <person name="Zeng H."/>
            <person name="Yu D."/>
            <person name="Zhu Y."/>
            <person name="Jiang H."/>
            <person name="Qiu Q."/>
            <person name="Yang H."/>
            <person name="Zhang Y.E."/>
            <person name="Wang W."/>
            <person name="Zhu M."/>
            <person name="He S."/>
            <person name="Zhang G."/>
        </authorList>
    </citation>
    <scope>NUCLEOTIDE SEQUENCE</scope>
    <source>
        <strain evidence="3">Allg_001</strain>
    </source>
</reference>
<dbReference type="AlphaFoldDB" id="A0A8J7P1C7"/>
<name>A0A8J7P1C7_ATRSP</name>
<keyword evidence="4" id="KW-1185">Reference proteome</keyword>
<evidence type="ECO:0000313" key="4">
    <source>
        <dbReference type="Proteomes" id="UP000736164"/>
    </source>
</evidence>
<feature type="domain" description="DNA/RNA non-specific endonuclease/pyrophosphatase/phosphodiesterase" evidence="2">
    <location>
        <begin position="2"/>
        <end position="159"/>
    </location>
</feature>
<dbReference type="SMART" id="SM00477">
    <property type="entry name" value="NUC"/>
    <property type="match status" value="1"/>
</dbReference>
<dbReference type="InterPro" id="IPR044929">
    <property type="entry name" value="DNA/RNA_non-sp_Endonuclease_sf"/>
</dbReference>